<accession>A0A1X1ET16</accession>
<dbReference type="EMBL" id="MLJI01000001">
    <property type="protein sequence ID" value="ORM93160.1"/>
    <property type="molecule type" value="Genomic_DNA"/>
</dbReference>
<organism evidence="1 2">
    <name type="scientific">Pantoea cypripedii</name>
    <name type="common">Pectobacterium cypripedii</name>
    <name type="synonym">Erwinia cypripedii</name>
    <dbReference type="NCBI Taxonomy" id="55209"/>
    <lineage>
        <taxon>Bacteria</taxon>
        <taxon>Pseudomonadati</taxon>
        <taxon>Pseudomonadota</taxon>
        <taxon>Gammaproteobacteria</taxon>
        <taxon>Enterobacterales</taxon>
        <taxon>Erwiniaceae</taxon>
        <taxon>Pantoea</taxon>
    </lineage>
</organism>
<reference evidence="1 2" key="1">
    <citation type="journal article" date="2017" name="Antonie Van Leeuwenhoek">
        <title>Phylogenomic resolution of the bacterial genus Pantoea and its relationship with Erwinia and Tatumella.</title>
        <authorList>
            <person name="Palmer M."/>
            <person name="Steenkamp E.T."/>
            <person name="Coetzee M.P."/>
            <person name="Chan W.Y."/>
            <person name="van Zyl E."/>
            <person name="De Maayer P."/>
            <person name="Coutinho T.A."/>
            <person name="Blom J."/>
            <person name="Smits T.H."/>
            <person name="Duffy B."/>
            <person name="Venter S.N."/>
        </authorList>
    </citation>
    <scope>NUCLEOTIDE SEQUENCE [LARGE SCALE GENOMIC DNA]</scope>
    <source>
        <strain evidence="1 2">LMG 2657</strain>
    </source>
</reference>
<keyword evidence="2" id="KW-1185">Reference proteome</keyword>
<evidence type="ECO:0000313" key="1">
    <source>
        <dbReference type="EMBL" id="ORM93160.1"/>
    </source>
</evidence>
<evidence type="ECO:0000313" key="2">
    <source>
        <dbReference type="Proteomes" id="UP000193749"/>
    </source>
</evidence>
<evidence type="ECO:0008006" key="3">
    <source>
        <dbReference type="Google" id="ProtNLM"/>
    </source>
</evidence>
<proteinExistence type="predicted"/>
<dbReference type="OrthoDB" id="6546850at2"/>
<gene>
    <name evidence="1" type="ORF">HA50_07310</name>
</gene>
<sequence>MPRYRDIQNAFRQSIKMDVRGQKTVTTGDFVAELERHNHHWTLKRANAWIENQISYFIDITPDFSEDRKFKLNSQNGPY</sequence>
<comment type="caution">
    <text evidence="1">The sequence shown here is derived from an EMBL/GenBank/DDBJ whole genome shotgun (WGS) entry which is preliminary data.</text>
</comment>
<name>A0A1X1ET16_PANCY</name>
<dbReference type="AlphaFoldDB" id="A0A1X1ET16"/>
<dbReference type="Proteomes" id="UP000193749">
    <property type="component" value="Unassembled WGS sequence"/>
</dbReference>
<protein>
    <recommendedName>
        <fullName evidence="3">DNA polymerase V</fullName>
    </recommendedName>
</protein>
<dbReference type="RefSeq" id="WP_084873814.1">
    <property type="nucleotide sequence ID" value="NZ_JAGGMY010000001.1"/>
</dbReference>
<dbReference type="STRING" id="55209.HA50_07310"/>